<dbReference type="EMBL" id="MU005957">
    <property type="protein sequence ID" value="KAF2864437.1"/>
    <property type="molecule type" value="Genomic_DNA"/>
</dbReference>
<gene>
    <name evidence="10" type="ORF">K470DRAFT_254082</name>
</gene>
<comment type="subcellular location">
    <subcellularLocation>
        <location evidence="2">Cytoplasm</location>
    </subcellularLocation>
    <subcellularLocation>
        <location evidence="1">Nucleus</location>
    </subcellularLocation>
</comment>
<comment type="similarity">
    <text evidence="9">Belongs to the GLYK kinase family.</text>
</comment>
<proteinExistence type="inferred from homology"/>
<accession>A0A6A7CB29</accession>
<evidence type="ECO:0000256" key="7">
    <source>
        <dbReference type="ARBA" id="ARBA00022840"/>
    </source>
</evidence>
<evidence type="ECO:0000256" key="3">
    <source>
        <dbReference type="ARBA" id="ARBA00022490"/>
    </source>
</evidence>
<evidence type="ECO:0000256" key="1">
    <source>
        <dbReference type="ARBA" id="ARBA00004123"/>
    </source>
</evidence>
<dbReference type="Proteomes" id="UP000799421">
    <property type="component" value="Unassembled WGS sequence"/>
</dbReference>
<dbReference type="Gene3D" id="3.40.50.300">
    <property type="entry name" value="P-loop containing nucleotide triphosphate hydrolases"/>
    <property type="match status" value="1"/>
</dbReference>
<keyword evidence="7" id="KW-0067">ATP-binding</keyword>
<evidence type="ECO:0000256" key="2">
    <source>
        <dbReference type="ARBA" id="ARBA00004496"/>
    </source>
</evidence>
<evidence type="ECO:0000256" key="4">
    <source>
        <dbReference type="ARBA" id="ARBA00022679"/>
    </source>
</evidence>
<evidence type="ECO:0000256" key="6">
    <source>
        <dbReference type="ARBA" id="ARBA00022777"/>
    </source>
</evidence>
<dbReference type="SUPFAM" id="SSF52540">
    <property type="entry name" value="P-loop containing nucleoside triphosphate hydrolases"/>
    <property type="match status" value="1"/>
</dbReference>
<evidence type="ECO:0000313" key="10">
    <source>
        <dbReference type="EMBL" id="KAF2864437.1"/>
    </source>
</evidence>
<keyword evidence="6" id="KW-0418">Kinase</keyword>
<dbReference type="OrthoDB" id="347435at2759"/>
<keyword evidence="11" id="KW-1185">Reference proteome</keyword>
<evidence type="ECO:0000256" key="5">
    <source>
        <dbReference type="ARBA" id="ARBA00022741"/>
    </source>
</evidence>
<dbReference type="GO" id="GO:0005737">
    <property type="term" value="C:cytoplasm"/>
    <property type="evidence" value="ECO:0007669"/>
    <property type="project" value="UniProtKB-SubCell"/>
</dbReference>
<protein>
    <submittedName>
        <fullName evidence="10">P-loop containing nucleoside triphosphate hydrolase protein</fullName>
    </submittedName>
</protein>
<evidence type="ECO:0000313" key="11">
    <source>
        <dbReference type="Proteomes" id="UP000799421"/>
    </source>
</evidence>
<dbReference type="AlphaFoldDB" id="A0A6A7CB29"/>
<evidence type="ECO:0000256" key="9">
    <source>
        <dbReference type="ARBA" id="ARBA00061312"/>
    </source>
</evidence>
<keyword evidence="8" id="KW-0539">Nucleus</keyword>
<organism evidence="10 11">
    <name type="scientific">Piedraia hortae CBS 480.64</name>
    <dbReference type="NCBI Taxonomy" id="1314780"/>
    <lineage>
        <taxon>Eukaryota</taxon>
        <taxon>Fungi</taxon>
        <taxon>Dikarya</taxon>
        <taxon>Ascomycota</taxon>
        <taxon>Pezizomycotina</taxon>
        <taxon>Dothideomycetes</taxon>
        <taxon>Dothideomycetidae</taxon>
        <taxon>Capnodiales</taxon>
        <taxon>Piedraiaceae</taxon>
        <taxon>Piedraia</taxon>
    </lineage>
</organism>
<dbReference type="FunFam" id="3.40.50.300:FF:001691">
    <property type="entry name" value="Probable ATP-dependent kinase TDA10"/>
    <property type="match status" value="1"/>
</dbReference>
<dbReference type="GO" id="GO:0016301">
    <property type="term" value="F:kinase activity"/>
    <property type="evidence" value="ECO:0007669"/>
    <property type="project" value="UniProtKB-KW"/>
</dbReference>
<reference evidence="10" key="1">
    <citation type="journal article" date="2020" name="Stud. Mycol.">
        <title>101 Dothideomycetes genomes: a test case for predicting lifestyles and emergence of pathogens.</title>
        <authorList>
            <person name="Haridas S."/>
            <person name="Albert R."/>
            <person name="Binder M."/>
            <person name="Bloem J."/>
            <person name="Labutti K."/>
            <person name="Salamov A."/>
            <person name="Andreopoulos B."/>
            <person name="Baker S."/>
            <person name="Barry K."/>
            <person name="Bills G."/>
            <person name="Bluhm B."/>
            <person name="Cannon C."/>
            <person name="Castanera R."/>
            <person name="Culley D."/>
            <person name="Daum C."/>
            <person name="Ezra D."/>
            <person name="Gonzalez J."/>
            <person name="Henrissat B."/>
            <person name="Kuo A."/>
            <person name="Liang C."/>
            <person name="Lipzen A."/>
            <person name="Lutzoni F."/>
            <person name="Magnuson J."/>
            <person name="Mondo S."/>
            <person name="Nolan M."/>
            <person name="Ohm R."/>
            <person name="Pangilinan J."/>
            <person name="Park H.-J."/>
            <person name="Ramirez L."/>
            <person name="Alfaro M."/>
            <person name="Sun H."/>
            <person name="Tritt A."/>
            <person name="Yoshinaga Y."/>
            <person name="Zwiers L.-H."/>
            <person name="Turgeon B."/>
            <person name="Goodwin S."/>
            <person name="Spatafora J."/>
            <person name="Crous P."/>
            <person name="Grigoriev I."/>
        </authorList>
    </citation>
    <scope>NUCLEOTIDE SEQUENCE</scope>
    <source>
        <strain evidence="10">CBS 480.64</strain>
    </source>
</reference>
<evidence type="ECO:0000256" key="8">
    <source>
        <dbReference type="ARBA" id="ARBA00023242"/>
    </source>
</evidence>
<keyword evidence="4" id="KW-0808">Transferase</keyword>
<keyword evidence="5" id="KW-0547">Nucleotide-binding</keyword>
<sequence>MGFIRVVLRRADPARHSLTRAAHCGVAGSIDVLVIAAWGNLPFPRKPISFLAFCTMARYKDDKVDQLTNFIIKQIGKHQQHRARLGWPPKPFIIGVNGVQGAGKSTLVSKLAHTLDTRYRYSTLVLSIDDLYLPHDAQVELAKAHPHNTLLQHRGQPGTHDVALGARILDAIERRERNVKIPRYDKSAFGGAGDRLPESRWETVNDHDTRLVDVVFLEGWCVGFRALCEVDLEAKWLEARKEFAEQGITYNGQLGRVDLNSLLQINRYLAKYDVLTDRLKTFIHLDARDTQYVYAWRKEQEASLRLTTGSGMTDNQVVQFVNGYYPAYELYLDNLRQGGVVRGCRNQITFTLGADRKAQHVRLI</sequence>
<dbReference type="InterPro" id="IPR027417">
    <property type="entry name" value="P-loop_NTPase"/>
</dbReference>
<keyword evidence="3" id="KW-0963">Cytoplasm</keyword>
<keyword evidence="10" id="KW-0378">Hydrolase</keyword>
<dbReference type="GO" id="GO:0005524">
    <property type="term" value="F:ATP binding"/>
    <property type="evidence" value="ECO:0007669"/>
    <property type="project" value="UniProtKB-KW"/>
</dbReference>
<dbReference type="GO" id="GO:0005634">
    <property type="term" value="C:nucleus"/>
    <property type="evidence" value="ECO:0007669"/>
    <property type="project" value="UniProtKB-SubCell"/>
</dbReference>
<name>A0A6A7CB29_9PEZI</name>
<dbReference type="GO" id="GO:0016787">
    <property type="term" value="F:hydrolase activity"/>
    <property type="evidence" value="ECO:0007669"/>
    <property type="project" value="UniProtKB-KW"/>
</dbReference>